<dbReference type="Proteomes" id="UP000035763">
    <property type="component" value="Unassembled WGS sequence"/>
</dbReference>
<accession>W6K3J7</accession>
<evidence type="ECO:0000256" key="5">
    <source>
        <dbReference type="ARBA" id="ARBA00023027"/>
    </source>
</evidence>
<dbReference type="CDD" id="cd07123">
    <property type="entry name" value="ALDH_F4-17_P5CDH"/>
    <property type="match status" value="1"/>
</dbReference>
<dbReference type="InterPro" id="IPR016163">
    <property type="entry name" value="Ald_DH_C"/>
</dbReference>
<protein>
    <recommendedName>
        <fullName evidence="7">L-glutamate gamma-semialdehyde dehydrogenase</fullName>
        <ecNumber evidence="3">1.2.1.88</ecNumber>
    </recommendedName>
    <alternativeName>
        <fullName evidence="7">L-glutamate gamma-semialdehyde dehydrogenase</fullName>
    </alternativeName>
</protein>
<keyword evidence="6" id="KW-0642">Proline metabolism</keyword>
<sequence length="542" mass="58100">MDAVTTVPIPVNEPVRDYAPGSSEREALLTELARIGGETRDLPHVIDGAEVAGSGPRIPVRQPHAHAKIVGRMRNGGAKEAGAAIAAARAAAPGWRELSYDDRAAIFLKAADLLAGPWRATLNAATMLGQSKTAYQAEIDSACELIDFWRFNVHFGRQILQEQPMVNAPGVWNRLDHRPLEGFVYAITPFNFTAIAGNLPTAPALMGNTVLWKPSPTQQLAASYTMELLQAAGLPPGVINMVTGDGIAVSTVALTDPGLAGIHFTGSTATFQHLWQQVGANLSGYHTYPRLVGETGGKDFILAHPSADPDVLRTAMIRGAFEYQGQKCSAASRAYVPRSLWRVIKDDLVELTNGLSQGDVGDLRNFMGAVIDERSFARNAAAIDRAKATAGITVHAGGTYDDTDGYFVRPTVLVADDPVDEIFTTEYFGPILAVHVYPDSRFRSVMAQMESVAPYALTGSIIAQDRRVIAEASAALRFAAGNFYINDKPTGAVVGQQPFGGSRASGTNDKAGSMINLMRWTSPRAMKETFVPPTAHGYPHMA</sequence>
<keyword evidence="5" id="KW-0520">NAD</keyword>
<dbReference type="FunFam" id="3.40.605.10:FF:000006">
    <property type="entry name" value="1-pyrroline-5-carboxylate dehydrogenase"/>
    <property type="match status" value="1"/>
</dbReference>
<name>W6K3J7_9MICO</name>
<keyword evidence="11" id="KW-1185">Reference proteome</keyword>
<dbReference type="GO" id="GO:0009898">
    <property type="term" value="C:cytoplasmic side of plasma membrane"/>
    <property type="evidence" value="ECO:0007669"/>
    <property type="project" value="TreeGrafter"/>
</dbReference>
<dbReference type="InterPro" id="IPR016160">
    <property type="entry name" value="Ald_DH_CS_CYS"/>
</dbReference>
<dbReference type="GO" id="GO:0003842">
    <property type="term" value="F:L-glutamate gamma-semialdehyde dehydrogenase activity"/>
    <property type="evidence" value="ECO:0007669"/>
    <property type="project" value="UniProtKB-EC"/>
</dbReference>
<feature type="domain" description="Aldehyde dehydrogenase" evidence="9">
    <location>
        <begin position="54"/>
        <end position="520"/>
    </location>
</feature>
<dbReference type="SUPFAM" id="SSF53720">
    <property type="entry name" value="ALDH-like"/>
    <property type="match status" value="1"/>
</dbReference>
<dbReference type="PANTHER" id="PTHR42862:SF1">
    <property type="entry name" value="DELTA-1-PYRROLINE-5-CARBOXYLATE DEHYDROGENASE 2, ISOFORM A-RELATED"/>
    <property type="match status" value="1"/>
</dbReference>
<evidence type="ECO:0000256" key="2">
    <source>
        <dbReference type="ARBA" id="ARBA00009986"/>
    </source>
</evidence>
<dbReference type="Gene3D" id="3.40.309.10">
    <property type="entry name" value="Aldehyde Dehydrogenase, Chain A, domain 2"/>
    <property type="match status" value="1"/>
</dbReference>
<dbReference type="GO" id="GO:0010133">
    <property type="term" value="P:L-proline catabolic process to L-glutamate"/>
    <property type="evidence" value="ECO:0007669"/>
    <property type="project" value="UniProtKB-UniPathway"/>
</dbReference>
<dbReference type="RefSeq" id="WP_048698968.1">
    <property type="nucleotide sequence ID" value="NZ_HG764815.1"/>
</dbReference>
<comment type="catalytic activity">
    <reaction evidence="8">
        <text>L-glutamate 5-semialdehyde + NAD(+) + H2O = L-glutamate + NADH + 2 H(+)</text>
        <dbReference type="Rhea" id="RHEA:30235"/>
        <dbReference type="ChEBI" id="CHEBI:15377"/>
        <dbReference type="ChEBI" id="CHEBI:15378"/>
        <dbReference type="ChEBI" id="CHEBI:29985"/>
        <dbReference type="ChEBI" id="CHEBI:57540"/>
        <dbReference type="ChEBI" id="CHEBI:57945"/>
        <dbReference type="ChEBI" id="CHEBI:58066"/>
        <dbReference type="EC" id="1.2.1.88"/>
    </reaction>
</comment>
<evidence type="ECO:0000313" key="10">
    <source>
        <dbReference type="EMBL" id="CCH73384.1"/>
    </source>
</evidence>
<evidence type="ECO:0000256" key="7">
    <source>
        <dbReference type="ARBA" id="ARBA00032259"/>
    </source>
</evidence>
<evidence type="ECO:0000256" key="6">
    <source>
        <dbReference type="ARBA" id="ARBA00023062"/>
    </source>
</evidence>
<dbReference type="GO" id="GO:0004657">
    <property type="term" value="F:proline dehydrogenase activity"/>
    <property type="evidence" value="ECO:0007669"/>
    <property type="project" value="UniProtKB-ARBA"/>
</dbReference>
<comment type="similarity">
    <text evidence="2">Belongs to the aldehyde dehydrogenase family.</text>
</comment>
<dbReference type="Gene3D" id="3.40.605.10">
    <property type="entry name" value="Aldehyde Dehydrogenase, Chain A, domain 1"/>
    <property type="match status" value="1"/>
</dbReference>
<dbReference type="FunFam" id="3.40.309.10:FF:000005">
    <property type="entry name" value="1-pyrroline-5-carboxylate dehydrogenase 1"/>
    <property type="match status" value="1"/>
</dbReference>
<organism evidence="10 11">
    <name type="scientific">Nostocoides australiense Ben110</name>
    <dbReference type="NCBI Taxonomy" id="1193182"/>
    <lineage>
        <taxon>Bacteria</taxon>
        <taxon>Bacillati</taxon>
        <taxon>Actinomycetota</taxon>
        <taxon>Actinomycetes</taxon>
        <taxon>Micrococcales</taxon>
        <taxon>Intrasporangiaceae</taxon>
        <taxon>Nostocoides</taxon>
    </lineage>
</organism>
<dbReference type="EC" id="1.2.1.88" evidence="3"/>
<gene>
    <name evidence="10" type="ORF">BN11_2640003</name>
</gene>
<dbReference type="InterPro" id="IPR050485">
    <property type="entry name" value="Proline_metab_enzyme"/>
</dbReference>
<dbReference type="InterPro" id="IPR016162">
    <property type="entry name" value="Ald_DH_N"/>
</dbReference>
<evidence type="ECO:0000313" key="11">
    <source>
        <dbReference type="Proteomes" id="UP000035763"/>
    </source>
</evidence>
<evidence type="ECO:0000256" key="4">
    <source>
        <dbReference type="ARBA" id="ARBA00023002"/>
    </source>
</evidence>
<dbReference type="AlphaFoldDB" id="W6K3J7"/>
<proteinExistence type="inferred from homology"/>
<evidence type="ECO:0000259" key="9">
    <source>
        <dbReference type="Pfam" id="PF00171"/>
    </source>
</evidence>
<evidence type="ECO:0000256" key="8">
    <source>
        <dbReference type="ARBA" id="ARBA00048142"/>
    </source>
</evidence>
<dbReference type="OrthoDB" id="6882680at2"/>
<dbReference type="UniPathway" id="UPA00261">
    <property type="reaction ID" value="UER00374"/>
</dbReference>
<evidence type="ECO:0000256" key="3">
    <source>
        <dbReference type="ARBA" id="ARBA00012884"/>
    </source>
</evidence>
<dbReference type="STRING" id="1193182.BN11_2640003"/>
<dbReference type="Pfam" id="PF00171">
    <property type="entry name" value="Aldedh"/>
    <property type="match status" value="1"/>
</dbReference>
<dbReference type="PANTHER" id="PTHR42862">
    <property type="entry name" value="DELTA-1-PYRROLINE-5-CARBOXYLATE DEHYDROGENASE 1, ISOFORM A-RELATED"/>
    <property type="match status" value="1"/>
</dbReference>
<keyword evidence="4 10" id="KW-0560">Oxidoreductase</keyword>
<evidence type="ECO:0000256" key="1">
    <source>
        <dbReference type="ARBA" id="ARBA00004786"/>
    </source>
</evidence>
<comment type="pathway">
    <text evidence="1">Amino-acid degradation; L-proline degradation into L-glutamate; L-glutamate from L-proline: step 2/2.</text>
</comment>
<dbReference type="InterPro" id="IPR015590">
    <property type="entry name" value="Aldehyde_DH_dom"/>
</dbReference>
<dbReference type="InterPro" id="IPR016161">
    <property type="entry name" value="Ald_DH/histidinol_DH"/>
</dbReference>
<reference evidence="10 11" key="1">
    <citation type="journal article" date="2013" name="ISME J.">
        <title>A metabolic model for members of the genus Tetrasphaera involved in enhanced biological phosphorus removal.</title>
        <authorList>
            <person name="Kristiansen R."/>
            <person name="Nguyen H.T.T."/>
            <person name="Saunders A.M."/>
            <person name="Nielsen J.L."/>
            <person name="Wimmer R."/>
            <person name="Le V.Q."/>
            <person name="McIlroy S.J."/>
            <person name="Petrovski S."/>
            <person name="Seviour R.J."/>
            <person name="Calteau A."/>
            <person name="Nielsen K.L."/>
            <person name="Nielsen P.H."/>
        </authorList>
    </citation>
    <scope>NUCLEOTIDE SEQUENCE [LARGE SCALE GENOMIC DNA]</scope>
    <source>
        <strain evidence="10 11">Ben110</strain>
    </source>
</reference>
<dbReference type="InterPro" id="IPR005931">
    <property type="entry name" value="P5CDH/ALDH4A1"/>
</dbReference>
<dbReference type="PROSITE" id="PS00070">
    <property type="entry name" value="ALDEHYDE_DEHYDR_CYS"/>
    <property type="match status" value="1"/>
</dbReference>
<dbReference type="NCBIfam" id="TIGR01236">
    <property type="entry name" value="D1pyr5carbox1"/>
    <property type="match status" value="1"/>
</dbReference>
<comment type="caution">
    <text evidence="10">The sequence shown here is derived from an EMBL/GenBank/DDBJ whole genome shotgun (WGS) entry which is preliminary data.</text>
</comment>
<dbReference type="EMBL" id="CAJA01000184">
    <property type="protein sequence ID" value="CCH73384.1"/>
    <property type="molecule type" value="Genomic_DNA"/>
</dbReference>